<evidence type="ECO:0000256" key="1">
    <source>
        <dbReference type="SAM" id="SignalP"/>
    </source>
</evidence>
<gene>
    <name evidence="2" type="ORF">JQV55_04220</name>
</gene>
<proteinExistence type="predicted"/>
<dbReference type="Proteomes" id="UP000732193">
    <property type="component" value="Unassembled WGS sequence"/>
</dbReference>
<organism evidence="2 3">
    <name type="scientific">Sulfitobacter geojensis</name>
    <dbReference type="NCBI Taxonomy" id="1342299"/>
    <lineage>
        <taxon>Bacteria</taxon>
        <taxon>Pseudomonadati</taxon>
        <taxon>Pseudomonadota</taxon>
        <taxon>Alphaproteobacteria</taxon>
        <taxon>Rhodobacterales</taxon>
        <taxon>Roseobacteraceae</taxon>
        <taxon>Sulfitobacter</taxon>
    </lineage>
</organism>
<keyword evidence="3" id="KW-1185">Reference proteome</keyword>
<accession>A0AAE2VVZ6</accession>
<keyword evidence="1" id="KW-0732">Signal</keyword>
<feature type="signal peptide" evidence="1">
    <location>
        <begin position="1"/>
        <end position="25"/>
    </location>
</feature>
<sequence length="174" mass="18167">MFVMMKKLTLATTVSVMALTGAALAADMDGVSEIRVSTSYDAAQDSNAAELFPEIATDVQVAIAKLIPSSNNAADPIIRVDLRKVALDGDTMLPDSAEFNQLEGVVAIDTNTGEGGQSFKVNILAATDLNAVPEGYIGIAPSTEDFYNAMVEGFALNVAEQYGTVNEAGGKISN</sequence>
<name>A0AAE2VVZ6_9RHOB</name>
<feature type="chain" id="PRO_5042260763" evidence="1">
    <location>
        <begin position="26"/>
        <end position="174"/>
    </location>
</feature>
<evidence type="ECO:0000313" key="2">
    <source>
        <dbReference type="EMBL" id="MBM1712761.1"/>
    </source>
</evidence>
<comment type="caution">
    <text evidence="2">The sequence shown here is derived from an EMBL/GenBank/DDBJ whole genome shotgun (WGS) entry which is preliminary data.</text>
</comment>
<reference evidence="2 3" key="1">
    <citation type="submission" date="2021-01" db="EMBL/GenBank/DDBJ databases">
        <title>Diatom-associated Roseobacters Show Island Model of Population Structure.</title>
        <authorList>
            <person name="Qu L."/>
            <person name="Feng X."/>
            <person name="Chen Y."/>
            <person name="Li L."/>
            <person name="Wang X."/>
            <person name="Hu Z."/>
            <person name="Wang H."/>
            <person name="Luo H."/>
        </authorList>
    </citation>
    <scope>NUCLEOTIDE SEQUENCE [LARGE SCALE GENOMIC DNA]</scope>
    <source>
        <strain evidence="2 3">TR60-84</strain>
    </source>
</reference>
<evidence type="ECO:0000313" key="3">
    <source>
        <dbReference type="Proteomes" id="UP000732193"/>
    </source>
</evidence>
<protein>
    <submittedName>
        <fullName evidence="2">Uncharacterized protein</fullName>
    </submittedName>
</protein>
<dbReference type="AlphaFoldDB" id="A0AAE2VVZ6"/>
<dbReference type="RefSeq" id="WP_064221966.1">
    <property type="nucleotide sequence ID" value="NZ_JAFBRH010000001.1"/>
</dbReference>
<dbReference type="EMBL" id="JAFBRM010000001">
    <property type="protein sequence ID" value="MBM1712761.1"/>
    <property type="molecule type" value="Genomic_DNA"/>
</dbReference>